<dbReference type="EMBL" id="LWAE01000017">
    <property type="protein sequence ID" value="KZL88515.1"/>
    <property type="molecule type" value="Genomic_DNA"/>
</dbReference>
<accession>A0A162QGT5</accession>
<organism evidence="2 3">
    <name type="scientific">Clostridium magnum DSM 2767</name>
    <dbReference type="NCBI Taxonomy" id="1121326"/>
    <lineage>
        <taxon>Bacteria</taxon>
        <taxon>Bacillati</taxon>
        <taxon>Bacillota</taxon>
        <taxon>Clostridia</taxon>
        <taxon>Eubacteriales</taxon>
        <taxon>Clostridiaceae</taxon>
        <taxon>Clostridium</taxon>
    </lineage>
</organism>
<evidence type="ECO:0000313" key="3">
    <source>
        <dbReference type="Proteomes" id="UP000076603"/>
    </source>
</evidence>
<evidence type="ECO:0000256" key="1">
    <source>
        <dbReference type="ARBA" id="ARBA00023125"/>
    </source>
</evidence>
<dbReference type="AlphaFoldDB" id="A0A162QGT5"/>
<dbReference type="PATRIC" id="fig|1121326.3.peg.6236"/>
<dbReference type="GO" id="GO:0003677">
    <property type="term" value="F:DNA binding"/>
    <property type="evidence" value="ECO:0007669"/>
    <property type="project" value="UniProtKB-KW"/>
</dbReference>
<name>A0A162QGT5_9CLOT</name>
<gene>
    <name evidence="2" type="ORF">CLMAG_61700</name>
</gene>
<dbReference type="InterPro" id="IPR010998">
    <property type="entry name" value="Integrase_recombinase_N"/>
</dbReference>
<dbReference type="STRING" id="1121326.CLMAG_61700"/>
<reference evidence="2 3" key="1">
    <citation type="submission" date="2016-04" db="EMBL/GenBank/DDBJ databases">
        <title>Genome sequence of Clostridium magnum DSM 2767.</title>
        <authorList>
            <person name="Poehlein A."/>
            <person name="Uhlig R."/>
            <person name="Fischer R."/>
            <person name="Bahl H."/>
            <person name="Daniel R."/>
        </authorList>
    </citation>
    <scope>NUCLEOTIDE SEQUENCE [LARGE SCALE GENOMIC DNA]</scope>
    <source>
        <strain evidence="2 3">DSM 2767</strain>
    </source>
</reference>
<keyword evidence="1" id="KW-0238">DNA-binding</keyword>
<evidence type="ECO:0000313" key="2">
    <source>
        <dbReference type="EMBL" id="KZL88515.1"/>
    </source>
</evidence>
<keyword evidence="3" id="KW-1185">Reference proteome</keyword>
<dbReference type="RefSeq" id="WP_066630960.1">
    <property type="nucleotide sequence ID" value="NZ_FQXL01000014.1"/>
</dbReference>
<dbReference type="Gene3D" id="1.10.150.130">
    <property type="match status" value="1"/>
</dbReference>
<comment type="caution">
    <text evidence="2">The sequence shown here is derived from an EMBL/GenBank/DDBJ whole genome shotgun (WGS) entry which is preliminary data.</text>
</comment>
<dbReference type="Proteomes" id="UP000076603">
    <property type="component" value="Unassembled WGS sequence"/>
</dbReference>
<sequence length="99" mass="11898">MNRNLPEIIKSYEDYLSVIQEKASSTVYSYIVHIMLLMDYLKSKDKYQDLKIDERFMNLIELQDLYGFLSYVKKERNNSSFARARKIASIHSTKEYFCY</sequence>
<proteinExistence type="predicted"/>
<protein>
    <submittedName>
        <fullName evidence="2">Site-specific tyrosine recombinase XerC</fullName>
    </submittedName>
</protein>